<keyword evidence="1" id="KW-1133">Transmembrane helix</keyword>
<evidence type="ECO:0000256" key="1">
    <source>
        <dbReference type="SAM" id="Phobius"/>
    </source>
</evidence>
<feature type="transmembrane region" description="Helical" evidence="1">
    <location>
        <begin position="53"/>
        <end position="73"/>
    </location>
</feature>
<evidence type="ECO:0000259" key="2">
    <source>
        <dbReference type="Pfam" id="PF02789"/>
    </source>
</evidence>
<dbReference type="AlphaFoldDB" id="A0A1G7E3N2"/>
<dbReference type="GO" id="GO:0070006">
    <property type="term" value="F:metalloaminopeptidase activity"/>
    <property type="evidence" value="ECO:0007669"/>
    <property type="project" value="InterPro"/>
</dbReference>
<reference evidence="3 4" key="1">
    <citation type="submission" date="2016-10" db="EMBL/GenBank/DDBJ databases">
        <authorList>
            <person name="de Groot N.N."/>
        </authorList>
    </citation>
    <scope>NUCLEOTIDE SEQUENCE [LARGE SCALE GENOMIC DNA]</scope>
    <source>
        <strain evidence="3 4">47C3B</strain>
    </source>
</reference>
<dbReference type="GO" id="GO:0006508">
    <property type="term" value="P:proteolysis"/>
    <property type="evidence" value="ECO:0007669"/>
    <property type="project" value="InterPro"/>
</dbReference>
<dbReference type="Pfam" id="PF02789">
    <property type="entry name" value="Peptidase_M17_N"/>
    <property type="match status" value="1"/>
</dbReference>
<proteinExistence type="predicted"/>
<dbReference type="Proteomes" id="UP000199072">
    <property type="component" value="Unassembled WGS sequence"/>
</dbReference>
<keyword evidence="3" id="KW-0645">Protease</keyword>
<name>A0A1G7E3N2_9SPHI</name>
<dbReference type="STRING" id="1391627.SAMN05216464_107243"/>
<dbReference type="InterPro" id="IPR043472">
    <property type="entry name" value="Macro_dom-like"/>
</dbReference>
<dbReference type="Gene3D" id="3.40.220.10">
    <property type="entry name" value="Leucine Aminopeptidase, subunit E, domain 1"/>
    <property type="match status" value="1"/>
</dbReference>
<dbReference type="EMBL" id="FNAI01000007">
    <property type="protein sequence ID" value="SDE57965.1"/>
    <property type="molecule type" value="Genomic_DNA"/>
</dbReference>
<organism evidence="3 4">
    <name type="scientific">Mucilaginibacter pineti</name>
    <dbReference type="NCBI Taxonomy" id="1391627"/>
    <lineage>
        <taxon>Bacteria</taxon>
        <taxon>Pseudomonadati</taxon>
        <taxon>Bacteroidota</taxon>
        <taxon>Sphingobacteriia</taxon>
        <taxon>Sphingobacteriales</taxon>
        <taxon>Sphingobacteriaceae</taxon>
        <taxon>Mucilaginibacter</taxon>
    </lineage>
</organism>
<keyword evidence="4" id="KW-1185">Reference proteome</keyword>
<protein>
    <submittedName>
        <fullName evidence="3">Cytosol aminopeptidase family, N-terminal domain</fullName>
    </submittedName>
</protein>
<sequence>MFRLFIFLNPGHVYLPDTGLNLLELAKQFINFKKHHMKAIINRQTTLLKKIKLYLYSVFILFAMCSMPAVAFAQTKAVLPAVGTHIILGNMDGIGIAVTVQSPSAEKTPLQIACVFEYTENDIFTPPALPLEANGMAHLDKGLNGMITELRKSGQFAGHAFETLLIDIPNGTIVPQKLLLIGLGDRKKFDPEMMKTVGAIGMREALRLGVTSYAHASDLKDGGVDSPTALIAENVLKGAMGAYHTQIYLKGKGMSAFKPMKKITLLAGPPFYQITGDALKKVIDPNVH</sequence>
<keyword evidence="1" id="KW-0472">Membrane</keyword>
<feature type="domain" description="Peptidase M17 leucyl aminopeptidase N-terminal" evidence="2">
    <location>
        <begin position="135"/>
        <end position="238"/>
    </location>
</feature>
<keyword evidence="1" id="KW-0812">Transmembrane</keyword>
<keyword evidence="3" id="KW-0378">Hydrolase</keyword>
<gene>
    <name evidence="3" type="ORF">SAMN05216464_107243</name>
</gene>
<accession>A0A1G7E3N2</accession>
<dbReference type="InterPro" id="IPR008283">
    <property type="entry name" value="Peptidase_M17_N"/>
</dbReference>
<keyword evidence="3" id="KW-0031">Aminopeptidase</keyword>
<evidence type="ECO:0000313" key="3">
    <source>
        <dbReference type="EMBL" id="SDE57965.1"/>
    </source>
</evidence>
<dbReference type="SUPFAM" id="SSF52949">
    <property type="entry name" value="Macro domain-like"/>
    <property type="match status" value="1"/>
</dbReference>
<evidence type="ECO:0000313" key="4">
    <source>
        <dbReference type="Proteomes" id="UP000199072"/>
    </source>
</evidence>